<evidence type="ECO:0000256" key="3">
    <source>
        <dbReference type="ARBA" id="ARBA00022679"/>
    </source>
</evidence>
<dbReference type="GO" id="GO:0008878">
    <property type="term" value="F:glucose-1-phosphate adenylyltransferase activity"/>
    <property type="evidence" value="ECO:0007669"/>
    <property type="project" value="UniProtKB-UniRule"/>
</dbReference>
<dbReference type="InterPro" id="IPR029044">
    <property type="entry name" value="Nucleotide-diphossugar_trans"/>
</dbReference>
<accession>A0A517VTJ4</accession>
<dbReference type="InterPro" id="IPR011831">
    <property type="entry name" value="ADP-Glc_PPase"/>
</dbReference>
<keyword evidence="3 9" id="KW-0808">Transferase</keyword>
<dbReference type="AlphaFoldDB" id="A0A517VTJ4"/>
<keyword evidence="8 9" id="KW-0119">Carbohydrate metabolism</keyword>
<feature type="site" description="Could play a key role in the communication between the regulatory and the substrate sites" evidence="9">
    <location>
        <position position="96"/>
    </location>
</feature>
<feature type="site" description="Could play a key role in the communication between the regulatory and the substrate sites" evidence="9">
    <location>
        <position position="58"/>
    </location>
</feature>
<organism evidence="12 15">
    <name type="scientific">Gimesia aquarii</name>
    <dbReference type="NCBI Taxonomy" id="2527964"/>
    <lineage>
        <taxon>Bacteria</taxon>
        <taxon>Pseudomonadati</taxon>
        <taxon>Planctomycetota</taxon>
        <taxon>Planctomycetia</taxon>
        <taxon>Planctomycetales</taxon>
        <taxon>Planctomycetaceae</taxon>
        <taxon>Gimesia</taxon>
    </lineage>
</organism>
<dbReference type="InterPro" id="IPR056818">
    <property type="entry name" value="GlmU/GlgC-like_hexapep"/>
</dbReference>
<accession>A0A517WQS7</accession>
<keyword evidence="14" id="KW-1185">Reference proteome</keyword>
<name>A0A517VTJ4_9PLAN</name>
<evidence type="ECO:0000259" key="11">
    <source>
        <dbReference type="Pfam" id="PF24894"/>
    </source>
</evidence>
<evidence type="ECO:0000256" key="5">
    <source>
        <dbReference type="ARBA" id="ARBA00022741"/>
    </source>
</evidence>
<dbReference type="HAMAP" id="MF_00624">
    <property type="entry name" value="GlgC"/>
    <property type="match status" value="1"/>
</dbReference>
<dbReference type="GO" id="GO:0005524">
    <property type="term" value="F:ATP binding"/>
    <property type="evidence" value="ECO:0007669"/>
    <property type="project" value="UniProtKB-KW"/>
</dbReference>
<dbReference type="EC" id="2.7.7.27" evidence="9"/>
<dbReference type="Gene3D" id="2.160.10.10">
    <property type="entry name" value="Hexapeptide repeat proteins"/>
    <property type="match status" value="1"/>
</dbReference>
<dbReference type="Proteomes" id="UP000318384">
    <property type="component" value="Chromosome"/>
</dbReference>
<feature type="binding site" evidence="9">
    <location>
        <begin position="177"/>
        <end position="178"/>
    </location>
    <ligand>
        <name>alpha-D-glucose 1-phosphate</name>
        <dbReference type="ChEBI" id="CHEBI:58601"/>
    </ligand>
</feature>
<dbReference type="Pfam" id="PF24894">
    <property type="entry name" value="Hexapep_GlmU"/>
    <property type="match status" value="1"/>
</dbReference>
<dbReference type="EMBL" id="CP037920">
    <property type="protein sequence ID" value="QDT96328.1"/>
    <property type="molecule type" value="Genomic_DNA"/>
</dbReference>
<keyword evidence="7 9" id="KW-0320">Glycogen biosynthesis</keyword>
<sequence>MRNVLALILAGGKGSRLEPLTRDRAKPAVPFGGGYRIIDFTLSNCINSGLRRILILTQYKAASLDRHINLGWRFLCRELNEFVDVLPPQQRIDEQWYQGTADAVYQNIYTIERARSDYILILSGDHIYKMDYSKLIRDHKESGAEATIGCIPVDRTEASQFGVMAVDDDMRVVKFEEKPAAPASMPNHPDKSLASMGIYVFNTNFLFERLCYDATQLDSSHDFGKNIIPSIIDDHLVRAYPFQDKNTGDGYYWRDVGTIDSYYEANMDLISVHPQLNLYDQTWPIRSYQPPDPPPKFVFAQSEGSKPRVGQAVDSTVCPGSIISGGRVSQSIISSNVRINSWAEVDNSILFSGVNIGRHAKIRNAIIDKGVSIPKNCEIGYDLAKDKGRGFTVSESGIVVIGKMDGFPGES</sequence>
<proteinExistence type="inferred from homology"/>
<feature type="binding site" evidence="9">
    <location>
        <position position="97"/>
    </location>
    <ligand>
        <name>alpha-D-glucose 1-phosphate</name>
        <dbReference type="ChEBI" id="CHEBI:58601"/>
    </ligand>
</feature>
<dbReference type="PANTHER" id="PTHR43523">
    <property type="entry name" value="GLUCOSE-1-PHOSPHATE ADENYLYLTRANSFERASE-RELATED"/>
    <property type="match status" value="1"/>
</dbReference>
<comment type="similarity">
    <text evidence="1 9">Belongs to the bacterial/plant glucose-1-phosphate adenylyltransferase family.</text>
</comment>
<comment type="subunit">
    <text evidence="9">Homotetramer.</text>
</comment>
<dbReference type="NCBIfam" id="NF002023">
    <property type="entry name" value="PRK00844.1"/>
    <property type="match status" value="1"/>
</dbReference>
<keyword evidence="6 9" id="KW-0067">ATP-binding</keyword>
<dbReference type="CDD" id="cd02508">
    <property type="entry name" value="ADP_Glucose_PP"/>
    <property type="match status" value="1"/>
</dbReference>
<evidence type="ECO:0000313" key="14">
    <source>
        <dbReference type="Proteomes" id="UP000318384"/>
    </source>
</evidence>
<evidence type="ECO:0000313" key="12">
    <source>
        <dbReference type="EMBL" id="QDT96328.1"/>
    </source>
</evidence>
<dbReference type="KEGG" id="gaw:V144x_17820"/>
<evidence type="ECO:0000259" key="10">
    <source>
        <dbReference type="Pfam" id="PF00483"/>
    </source>
</evidence>
<reference evidence="14 15" key="1">
    <citation type="submission" date="2019-03" db="EMBL/GenBank/DDBJ databases">
        <title>Deep-cultivation of Planctomycetes and their phenomic and genomic characterization uncovers novel biology.</title>
        <authorList>
            <person name="Wiegand S."/>
            <person name="Jogler M."/>
            <person name="Boedeker C."/>
            <person name="Pinto D."/>
            <person name="Vollmers J."/>
            <person name="Rivas-Marin E."/>
            <person name="Kohn T."/>
            <person name="Peeters S.H."/>
            <person name="Heuer A."/>
            <person name="Rast P."/>
            <person name="Oberbeckmann S."/>
            <person name="Bunk B."/>
            <person name="Jeske O."/>
            <person name="Meyerdierks A."/>
            <person name="Storesund J.E."/>
            <person name="Kallscheuer N."/>
            <person name="Luecker S."/>
            <person name="Lage O.M."/>
            <person name="Pohl T."/>
            <person name="Merkel B.J."/>
            <person name="Hornburger P."/>
            <person name="Mueller R.-W."/>
            <person name="Bruemmer F."/>
            <person name="Labrenz M."/>
            <person name="Spormann A.M."/>
            <person name="Op den Camp H."/>
            <person name="Overmann J."/>
            <person name="Amann R."/>
            <person name="Jetten M.S.M."/>
            <person name="Mascher T."/>
            <person name="Medema M.H."/>
            <person name="Devos D.P."/>
            <person name="Kaster A.-K."/>
            <person name="Ovreas L."/>
            <person name="Rohde M."/>
            <person name="Galperin M.Y."/>
            <person name="Jogler C."/>
        </authorList>
    </citation>
    <scope>NUCLEOTIDE SEQUENCE [LARGE SCALE GENOMIC DNA]</scope>
    <source>
        <strain evidence="12 15">V144</strain>
        <strain evidence="13 14">V202</strain>
    </source>
</reference>
<feature type="binding site" evidence="9">
    <location>
        <position position="162"/>
    </location>
    <ligand>
        <name>alpha-D-glucose 1-phosphate</name>
        <dbReference type="ChEBI" id="CHEBI:58601"/>
    </ligand>
</feature>
<comment type="function">
    <text evidence="9">Involved in the biosynthesis of ADP-glucose, a building block required for the elongation reactions to produce glycogen. Catalyzes the reaction between ATP and alpha-D-glucose 1-phosphate (G1P) to produce pyrophosphate and ADP-Glc.</text>
</comment>
<evidence type="ECO:0000313" key="13">
    <source>
        <dbReference type="EMBL" id="QDU07632.1"/>
    </source>
</evidence>
<evidence type="ECO:0000313" key="15">
    <source>
        <dbReference type="Proteomes" id="UP000318704"/>
    </source>
</evidence>
<protein>
    <recommendedName>
        <fullName evidence="9">Glucose-1-phosphate adenylyltransferase</fullName>
        <ecNumber evidence="9">2.7.7.27</ecNumber>
    </recommendedName>
    <alternativeName>
        <fullName evidence="9">ADP-glucose pyrophosphorylase</fullName>
        <shortName evidence="9">ADPGlc PPase</shortName>
    </alternativeName>
    <alternativeName>
        <fullName evidence="9">ADP-glucose synthase</fullName>
    </alternativeName>
</protein>
<dbReference type="Gene3D" id="3.90.550.10">
    <property type="entry name" value="Spore Coat Polysaccharide Biosynthesis Protein SpsA, Chain A"/>
    <property type="match status" value="1"/>
</dbReference>
<dbReference type="InterPro" id="IPR011004">
    <property type="entry name" value="Trimer_LpxA-like_sf"/>
</dbReference>
<keyword evidence="2 9" id="KW-0321">Glycogen metabolism</keyword>
<evidence type="ECO:0000256" key="6">
    <source>
        <dbReference type="ARBA" id="ARBA00022840"/>
    </source>
</evidence>
<gene>
    <name evidence="12" type="primary">glgC_2</name>
    <name evidence="9" type="synonym">glgC</name>
    <name evidence="12" type="ORF">V144x_17820</name>
    <name evidence="13" type="ORF">V202x_09910</name>
</gene>
<evidence type="ECO:0000256" key="7">
    <source>
        <dbReference type="ARBA" id="ARBA00023056"/>
    </source>
</evidence>
<dbReference type="Pfam" id="PF00483">
    <property type="entry name" value="NTP_transferase"/>
    <property type="match status" value="1"/>
</dbReference>
<dbReference type="SUPFAM" id="SSF51161">
    <property type="entry name" value="Trimeric LpxA-like enzymes"/>
    <property type="match status" value="1"/>
</dbReference>
<dbReference type="UniPathway" id="UPA00164"/>
<dbReference type="PROSITE" id="PS00809">
    <property type="entry name" value="ADP_GLC_PYROPHOSPH_2"/>
    <property type="match status" value="1"/>
</dbReference>
<comment type="pathway">
    <text evidence="9">Glycan biosynthesis; glycogen biosynthesis.</text>
</comment>
<evidence type="ECO:0000256" key="9">
    <source>
        <dbReference type="HAMAP-Rule" id="MF_00624"/>
    </source>
</evidence>
<dbReference type="NCBIfam" id="TIGR02091">
    <property type="entry name" value="glgC"/>
    <property type="match status" value="1"/>
</dbReference>
<dbReference type="Proteomes" id="UP000318704">
    <property type="component" value="Chromosome"/>
</dbReference>
<dbReference type="InterPro" id="IPR005836">
    <property type="entry name" value="ADP_Glu_pyroP_CS"/>
</dbReference>
<dbReference type="PROSITE" id="PS00808">
    <property type="entry name" value="ADP_GLC_PYROPHOSPH_1"/>
    <property type="match status" value="1"/>
</dbReference>
<dbReference type="CDD" id="cd04651">
    <property type="entry name" value="LbH_G1P_AT_C"/>
    <property type="match status" value="1"/>
</dbReference>
<evidence type="ECO:0000256" key="4">
    <source>
        <dbReference type="ARBA" id="ARBA00022695"/>
    </source>
</evidence>
<evidence type="ECO:0000256" key="2">
    <source>
        <dbReference type="ARBA" id="ARBA00022600"/>
    </source>
</evidence>
<dbReference type="InterPro" id="IPR005835">
    <property type="entry name" value="NTP_transferase_dom"/>
</dbReference>
<keyword evidence="5 9" id="KW-0547">Nucleotide-binding</keyword>
<dbReference type="EMBL" id="CP037422">
    <property type="protein sequence ID" value="QDU07632.1"/>
    <property type="molecule type" value="Genomic_DNA"/>
</dbReference>
<keyword evidence="4 9" id="KW-0548">Nucleotidyltransferase</keyword>
<feature type="binding site" evidence="9">
    <location>
        <position position="195"/>
    </location>
    <ligand>
        <name>alpha-D-glucose 1-phosphate</name>
        <dbReference type="ChEBI" id="CHEBI:58601"/>
    </ligand>
</feature>
<dbReference type="PROSITE" id="PS00810">
    <property type="entry name" value="ADP_GLC_PYROPHOSPH_3"/>
    <property type="match status" value="1"/>
</dbReference>
<evidence type="ECO:0000256" key="1">
    <source>
        <dbReference type="ARBA" id="ARBA00010443"/>
    </source>
</evidence>
<dbReference type="GO" id="GO:0005978">
    <property type="term" value="P:glycogen biosynthetic process"/>
    <property type="evidence" value="ECO:0007669"/>
    <property type="project" value="UniProtKB-UniRule"/>
</dbReference>
<dbReference type="SUPFAM" id="SSF53448">
    <property type="entry name" value="Nucleotide-diphospho-sugar transferases"/>
    <property type="match status" value="1"/>
</dbReference>
<comment type="catalytic activity">
    <reaction evidence="9">
        <text>alpha-D-glucose 1-phosphate + ATP + H(+) = ADP-alpha-D-glucose + diphosphate</text>
        <dbReference type="Rhea" id="RHEA:12120"/>
        <dbReference type="ChEBI" id="CHEBI:15378"/>
        <dbReference type="ChEBI" id="CHEBI:30616"/>
        <dbReference type="ChEBI" id="CHEBI:33019"/>
        <dbReference type="ChEBI" id="CHEBI:57498"/>
        <dbReference type="ChEBI" id="CHEBI:58601"/>
        <dbReference type="EC" id="2.7.7.27"/>
    </reaction>
</comment>
<dbReference type="NCBIfam" id="NF001947">
    <property type="entry name" value="PRK00725.1"/>
    <property type="match status" value="1"/>
</dbReference>
<dbReference type="InterPro" id="IPR023049">
    <property type="entry name" value="GlgC_bac"/>
</dbReference>
<evidence type="ECO:0000256" key="8">
    <source>
        <dbReference type="ARBA" id="ARBA00023277"/>
    </source>
</evidence>
<feature type="domain" description="Nucleotidyl transferase" evidence="10">
    <location>
        <begin position="6"/>
        <end position="269"/>
    </location>
</feature>
<dbReference type="PANTHER" id="PTHR43523:SF2">
    <property type="entry name" value="GLUCOSE-1-PHOSPHATE ADENYLYLTRANSFERASE"/>
    <property type="match status" value="1"/>
</dbReference>
<feature type="domain" description="Glucose-1-phosphate adenylyltransferase/Bifunctional protein GlmU-like C-terminal hexapeptide" evidence="11">
    <location>
        <begin position="293"/>
        <end position="401"/>
    </location>
</feature>